<dbReference type="GO" id="GO:0008705">
    <property type="term" value="F:methionine synthase activity"/>
    <property type="evidence" value="ECO:0007669"/>
    <property type="project" value="UniProtKB-UniRule"/>
</dbReference>
<evidence type="ECO:0000256" key="20">
    <source>
        <dbReference type="NCBIfam" id="TIGR02082"/>
    </source>
</evidence>
<evidence type="ECO:0000256" key="18">
    <source>
        <dbReference type="ARBA" id="ARBA00025552"/>
    </source>
</evidence>
<dbReference type="OrthoDB" id="9803687at2"/>
<feature type="domain" description="AdoMet activation" evidence="28">
    <location>
        <begin position="909"/>
        <end position="1241"/>
    </location>
</feature>
<dbReference type="Pfam" id="PF02965">
    <property type="entry name" value="Met_synt_B12"/>
    <property type="match status" value="1"/>
</dbReference>
<feature type="region of interest" description="Disordered" evidence="25">
    <location>
        <begin position="1242"/>
        <end position="1269"/>
    </location>
</feature>
<evidence type="ECO:0000256" key="17">
    <source>
        <dbReference type="ARBA" id="ARBA00023285"/>
    </source>
</evidence>
<dbReference type="InterPro" id="IPR011822">
    <property type="entry name" value="MetH"/>
</dbReference>
<dbReference type="Pfam" id="PF00809">
    <property type="entry name" value="Pterin_bind"/>
    <property type="match status" value="1"/>
</dbReference>
<dbReference type="SUPFAM" id="SSF56507">
    <property type="entry name" value="Methionine synthase activation domain-like"/>
    <property type="match status" value="1"/>
</dbReference>
<dbReference type="Pfam" id="PF02574">
    <property type="entry name" value="S-methyl_trans"/>
    <property type="match status" value="1"/>
</dbReference>
<evidence type="ECO:0000256" key="10">
    <source>
        <dbReference type="ARBA" id="ARBA00022628"/>
    </source>
</evidence>
<evidence type="ECO:0000256" key="1">
    <source>
        <dbReference type="ARBA" id="ARBA00001700"/>
    </source>
</evidence>
<dbReference type="PIRSF" id="PIRSF000381">
    <property type="entry name" value="MetH"/>
    <property type="match status" value="1"/>
</dbReference>
<dbReference type="FunFam" id="3.20.20.330:FF:000001">
    <property type="entry name" value="Methionine synthase"/>
    <property type="match status" value="1"/>
</dbReference>
<keyword evidence="15 21" id="KW-0862">Zinc</keyword>
<evidence type="ECO:0000256" key="24">
    <source>
        <dbReference type="PROSITE-ProRule" id="PRU00333"/>
    </source>
</evidence>
<dbReference type="GO" id="GO:0008270">
    <property type="term" value="F:zinc ion binding"/>
    <property type="evidence" value="ECO:0007669"/>
    <property type="project" value="UniProtKB-UniRule"/>
</dbReference>
<dbReference type="Gene3D" id="3.20.20.330">
    <property type="entry name" value="Homocysteine-binding-like domain"/>
    <property type="match status" value="1"/>
</dbReference>
<keyword evidence="16 21" id="KW-0486">Methionine biosynthesis</keyword>
<dbReference type="Gene3D" id="1.10.288.10">
    <property type="entry name" value="Cobalamin-dependent Methionine Synthase, domain 2"/>
    <property type="match status" value="1"/>
</dbReference>
<dbReference type="eggNOG" id="COG1410">
    <property type="taxonomic scope" value="Bacteria"/>
</dbReference>
<dbReference type="CDD" id="cd00740">
    <property type="entry name" value="MeTr"/>
    <property type="match status" value="1"/>
</dbReference>
<feature type="binding site" description="axial binding residue" evidence="22">
    <location>
        <position position="770"/>
    </location>
    <ligand>
        <name>methylcob(III)alamin</name>
        <dbReference type="ChEBI" id="CHEBI:28115"/>
    </ligand>
    <ligandPart>
        <name>Co</name>
        <dbReference type="ChEBI" id="CHEBI:27638"/>
    </ligandPart>
</feature>
<keyword evidence="32" id="KW-1185">Reference proteome</keyword>
<dbReference type="SUPFAM" id="SSF52242">
    <property type="entry name" value="Cobalamin (vitamin B12)-binding domain"/>
    <property type="match status" value="1"/>
</dbReference>
<dbReference type="InterPro" id="IPR037010">
    <property type="entry name" value="VitB12-dep_Met_synth_activ_sf"/>
</dbReference>
<dbReference type="InterPro" id="IPR011005">
    <property type="entry name" value="Dihydropteroate_synth-like_sf"/>
</dbReference>
<dbReference type="SUPFAM" id="SSF47644">
    <property type="entry name" value="Methionine synthase domain"/>
    <property type="match status" value="1"/>
</dbReference>
<dbReference type="CDD" id="cd02069">
    <property type="entry name" value="methionine_synthase_B12_BD"/>
    <property type="match status" value="1"/>
</dbReference>
<dbReference type="FunFam" id="3.40.50.280:FF:000001">
    <property type="entry name" value="Methionine synthase"/>
    <property type="match status" value="1"/>
</dbReference>
<dbReference type="SUPFAM" id="SSF82282">
    <property type="entry name" value="Homocysteine S-methyltransferase"/>
    <property type="match status" value="1"/>
</dbReference>
<evidence type="ECO:0000256" key="3">
    <source>
        <dbReference type="ARBA" id="ARBA00001956"/>
    </source>
</evidence>
<dbReference type="InterPro" id="IPR036589">
    <property type="entry name" value="HCY_dom_sf"/>
</dbReference>
<evidence type="ECO:0000256" key="14">
    <source>
        <dbReference type="ARBA" id="ARBA00022737"/>
    </source>
</evidence>
<dbReference type="PROSITE" id="PS50970">
    <property type="entry name" value="HCY"/>
    <property type="match status" value="1"/>
</dbReference>
<dbReference type="InterPro" id="IPR000489">
    <property type="entry name" value="Pterin-binding_dom"/>
</dbReference>
<dbReference type="PROSITE" id="PS50972">
    <property type="entry name" value="PTERIN_BINDING"/>
    <property type="match status" value="1"/>
</dbReference>
<dbReference type="FunFam" id="3.20.20.20:FF:000002">
    <property type="entry name" value="Methionine synthase"/>
    <property type="match status" value="1"/>
</dbReference>
<feature type="binding site" evidence="23">
    <location>
        <position position="959"/>
    </location>
    <ligand>
        <name>S-adenosyl-L-methionine</name>
        <dbReference type="ChEBI" id="CHEBI:59789"/>
    </ligand>
</feature>
<keyword evidence="11 21" id="KW-0808">Transferase</keyword>
<feature type="domain" description="Hcy-binding" evidence="26">
    <location>
        <begin position="9"/>
        <end position="328"/>
    </location>
</feature>
<evidence type="ECO:0000256" key="5">
    <source>
        <dbReference type="ARBA" id="ARBA00010398"/>
    </source>
</evidence>
<evidence type="ECO:0000256" key="19">
    <source>
        <dbReference type="ARBA" id="ARBA00031040"/>
    </source>
</evidence>
<feature type="domain" description="B12-binding N-terminal" evidence="30">
    <location>
        <begin position="651"/>
        <end position="745"/>
    </location>
</feature>
<dbReference type="NCBIfam" id="NF007024">
    <property type="entry name" value="PRK09490.1"/>
    <property type="match status" value="1"/>
</dbReference>
<dbReference type="Pfam" id="PF02607">
    <property type="entry name" value="B12-binding_2"/>
    <property type="match status" value="1"/>
</dbReference>
<feature type="binding site" evidence="22 24">
    <location>
        <position position="314"/>
    </location>
    <ligand>
        <name>Zn(2+)</name>
        <dbReference type="ChEBI" id="CHEBI:29105"/>
    </ligand>
</feature>
<accession>B6JJE8</accession>
<dbReference type="InterPro" id="IPR004223">
    <property type="entry name" value="VitB12-dep_Met_synth_activ_dom"/>
</dbReference>
<comment type="cofactor">
    <cofactor evidence="3 21 22">
        <name>methylcob(III)alamin</name>
        <dbReference type="ChEBI" id="CHEBI:28115"/>
    </cofactor>
</comment>
<evidence type="ECO:0000256" key="7">
    <source>
        <dbReference type="ARBA" id="ARBA00013998"/>
    </source>
</evidence>
<evidence type="ECO:0000256" key="23">
    <source>
        <dbReference type="PIRSR" id="PIRSR000381-2"/>
    </source>
</evidence>
<evidence type="ECO:0000256" key="25">
    <source>
        <dbReference type="SAM" id="MobiDB-lite"/>
    </source>
</evidence>
<feature type="binding site" evidence="23">
    <location>
        <position position="872"/>
    </location>
    <ligand>
        <name>methylcob(III)alamin</name>
        <dbReference type="ChEBI" id="CHEBI:28115"/>
    </ligand>
</feature>
<dbReference type="InterPro" id="IPR006158">
    <property type="entry name" value="Cobalamin-bd"/>
</dbReference>
<reference evidence="31 32" key="1">
    <citation type="journal article" date="2011" name="J. Bacteriol.">
        <title>Complete genome sequences of the chemolithoautotrophic Oligotropha carboxidovorans strains OM4 and OM5.</title>
        <authorList>
            <person name="Volland S."/>
            <person name="Rachinger M."/>
            <person name="Strittmatter A."/>
            <person name="Daniel R."/>
            <person name="Gottschalk G."/>
            <person name="Meyer O."/>
        </authorList>
    </citation>
    <scope>NUCLEOTIDE SEQUENCE [LARGE SCALE GENOMIC DNA]</scope>
    <source>
        <strain evidence="32">ATCC 49405 / DSM 1227 / KCTC 32145 / OM5</strain>
    </source>
</reference>
<feature type="domain" description="B12-binding" evidence="29">
    <location>
        <begin position="757"/>
        <end position="893"/>
    </location>
</feature>
<evidence type="ECO:0000313" key="31">
    <source>
        <dbReference type="EMBL" id="AEI05416.1"/>
    </source>
</evidence>
<evidence type="ECO:0000256" key="12">
    <source>
        <dbReference type="ARBA" id="ARBA00022691"/>
    </source>
</evidence>
<dbReference type="PROSITE" id="PS50974">
    <property type="entry name" value="ADOMET_ACTIVATION"/>
    <property type="match status" value="1"/>
</dbReference>
<evidence type="ECO:0000256" key="11">
    <source>
        <dbReference type="ARBA" id="ARBA00022679"/>
    </source>
</evidence>
<keyword evidence="17 21" id="KW-0170">Cobalt</keyword>
<evidence type="ECO:0000313" key="32">
    <source>
        <dbReference type="Proteomes" id="UP000007730"/>
    </source>
</evidence>
<dbReference type="Gene3D" id="1.10.1240.10">
    <property type="entry name" value="Methionine synthase domain"/>
    <property type="match status" value="1"/>
</dbReference>
<feature type="binding site" evidence="23">
    <location>
        <begin position="767"/>
        <end position="771"/>
    </location>
    <ligand>
        <name>methylcob(III)alamin</name>
        <dbReference type="ChEBI" id="CHEBI:28115"/>
    </ligand>
</feature>
<dbReference type="GO" id="GO:0031419">
    <property type="term" value="F:cobalamin binding"/>
    <property type="evidence" value="ECO:0007669"/>
    <property type="project" value="UniProtKB-UniRule"/>
</dbReference>
<evidence type="ECO:0000256" key="15">
    <source>
        <dbReference type="ARBA" id="ARBA00022833"/>
    </source>
</evidence>
<dbReference type="Pfam" id="PF02310">
    <property type="entry name" value="B12-binding"/>
    <property type="match status" value="1"/>
</dbReference>
<dbReference type="UniPathway" id="UPA00051">
    <property type="reaction ID" value="UER00081"/>
</dbReference>
<proteinExistence type="inferred from homology"/>
<feature type="binding site" evidence="22 24">
    <location>
        <position position="313"/>
    </location>
    <ligand>
        <name>Zn(2+)</name>
        <dbReference type="ChEBI" id="CHEBI:29105"/>
    </ligand>
</feature>
<evidence type="ECO:0000256" key="21">
    <source>
        <dbReference type="PIRNR" id="PIRNR000381"/>
    </source>
</evidence>
<dbReference type="InterPro" id="IPR036724">
    <property type="entry name" value="Cobalamin-bd_sf"/>
</dbReference>
<dbReference type="InterPro" id="IPR003759">
    <property type="entry name" value="Cbl-bd_cap"/>
</dbReference>
<dbReference type="GO" id="GO:0046653">
    <property type="term" value="P:tetrahydrofolate metabolic process"/>
    <property type="evidence" value="ECO:0007669"/>
    <property type="project" value="TreeGrafter"/>
</dbReference>
<dbReference type="EMBL" id="CP002826">
    <property type="protein sequence ID" value="AEI05416.1"/>
    <property type="molecule type" value="Genomic_DNA"/>
</dbReference>
<comment type="cofactor">
    <cofactor evidence="2 21 24">
        <name>Zn(2+)</name>
        <dbReference type="ChEBI" id="CHEBI:29105"/>
    </cofactor>
</comment>
<dbReference type="PATRIC" id="fig|504832.7.peg.725"/>
<keyword evidence="10 21" id="KW-0846">Cobalamin</keyword>
<evidence type="ECO:0000259" key="29">
    <source>
        <dbReference type="PROSITE" id="PS51332"/>
    </source>
</evidence>
<protein>
    <recommendedName>
        <fullName evidence="7 20">Methionine synthase</fullName>
        <ecNumber evidence="6 20">2.1.1.13</ecNumber>
    </recommendedName>
    <alternativeName>
        <fullName evidence="19 21">5-methyltetrahydrofolate--homocysteine methyltransferase</fullName>
    </alternativeName>
</protein>
<dbReference type="GO" id="GO:0050667">
    <property type="term" value="P:homocysteine metabolic process"/>
    <property type="evidence" value="ECO:0007669"/>
    <property type="project" value="TreeGrafter"/>
</dbReference>
<evidence type="ECO:0000259" key="27">
    <source>
        <dbReference type="PROSITE" id="PS50972"/>
    </source>
</evidence>
<dbReference type="GO" id="GO:0005829">
    <property type="term" value="C:cytosol"/>
    <property type="evidence" value="ECO:0007669"/>
    <property type="project" value="TreeGrafter"/>
</dbReference>
<dbReference type="Gene3D" id="3.20.20.20">
    <property type="entry name" value="Dihydropteroate synthase-like"/>
    <property type="match status" value="1"/>
</dbReference>
<comment type="domain">
    <text evidence="21">Modular enzyme with four functionally distinct domains. The isolated Hcy-binding domain catalyzes methyl transfer from free methylcobalamin to homocysteine. The Hcy-binding domain in association with the pterin-binding domain catalyzes the methylation of cob(I)alamin by methyltetrahydrofolate and the methylation of homocysteine. The B12-binding domain binds the cofactor. The AdoMet activation domain binds S-adenosyl-L-methionine. Under aerobic conditions cob(I)alamin can be converted to inactive cob(II)alamin. Reductive methylation by S-adenosyl-L-methionine and flavodoxin regenerates methylcobalamin.</text>
</comment>
<keyword evidence="14" id="KW-0677">Repeat</keyword>
<dbReference type="eggNOG" id="COG0646">
    <property type="taxonomic scope" value="Bacteria"/>
</dbReference>
<dbReference type="Gene3D" id="3.10.196.10">
    <property type="entry name" value="Vitamin B12-dependent methionine synthase, activation domain"/>
    <property type="match status" value="1"/>
</dbReference>
<organism evidence="31 32">
    <name type="scientific">Afipia carboxidovorans (strain ATCC 49405 / DSM 1227 / KCTC 32145 / OM5)</name>
    <name type="common">Oligotropha carboxidovorans</name>
    <dbReference type="NCBI Taxonomy" id="504832"/>
    <lineage>
        <taxon>Bacteria</taxon>
        <taxon>Pseudomonadati</taxon>
        <taxon>Pseudomonadota</taxon>
        <taxon>Alphaproteobacteria</taxon>
        <taxon>Hyphomicrobiales</taxon>
        <taxon>Nitrobacteraceae</taxon>
        <taxon>Afipia</taxon>
    </lineage>
</organism>
<feature type="binding site" evidence="23">
    <location>
        <position position="819"/>
    </location>
    <ligand>
        <name>methylcob(III)alamin</name>
        <dbReference type="ChEBI" id="CHEBI:28115"/>
    </ligand>
</feature>
<keyword evidence="12 21" id="KW-0949">S-adenosyl-L-methionine</keyword>
<feature type="binding site" evidence="23">
    <location>
        <begin position="1203"/>
        <end position="1204"/>
    </location>
    <ligand>
        <name>S-adenosyl-L-methionine</name>
        <dbReference type="ChEBI" id="CHEBI:59789"/>
    </ligand>
</feature>
<dbReference type="KEGG" id="oca:OCAR_7439"/>
<dbReference type="PROSITE" id="PS51337">
    <property type="entry name" value="B12_BINDING_NTER"/>
    <property type="match status" value="1"/>
</dbReference>
<dbReference type="PANTHER" id="PTHR45833">
    <property type="entry name" value="METHIONINE SYNTHASE"/>
    <property type="match status" value="1"/>
</dbReference>
<feature type="binding site" evidence="22 24">
    <location>
        <position position="250"/>
    </location>
    <ligand>
        <name>Zn(2+)</name>
        <dbReference type="ChEBI" id="CHEBI:29105"/>
    </ligand>
</feature>
<dbReference type="EC" id="2.1.1.13" evidence="6 20"/>
<feature type="binding site" evidence="23">
    <location>
        <position position="1148"/>
    </location>
    <ligand>
        <name>S-adenosyl-L-methionine</name>
        <dbReference type="ChEBI" id="CHEBI:59789"/>
    </ligand>
</feature>
<comment type="similarity">
    <text evidence="5">Belongs to the vitamin-B12 dependent methionine synthase family.</text>
</comment>
<feature type="domain" description="Pterin-binding" evidence="27">
    <location>
        <begin position="359"/>
        <end position="620"/>
    </location>
</feature>
<gene>
    <name evidence="31" type="primary">metH</name>
    <name evidence="31" type="ordered locus">OCA5_c06930</name>
</gene>
<keyword evidence="8 21" id="KW-0489">Methyltransferase</keyword>
<evidence type="ECO:0000256" key="16">
    <source>
        <dbReference type="ARBA" id="ARBA00023167"/>
    </source>
</evidence>
<dbReference type="HOGENOM" id="CLU_004914_2_0_5"/>
<dbReference type="PROSITE" id="PS51332">
    <property type="entry name" value="B12_BINDING"/>
    <property type="match status" value="1"/>
</dbReference>
<dbReference type="KEGG" id="ocg:OCA5_c06930"/>
<evidence type="ECO:0000259" key="28">
    <source>
        <dbReference type="PROSITE" id="PS50974"/>
    </source>
</evidence>
<evidence type="ECO:0000256" key="4">
    <source>
        <dbReference type="ARBA" id="ARBA00005178"/>
    </source>
</evidence>
<dbReference type="FunFam" id="1.10.1240.10:FF:000001">
    <property type="entry name" value="Methionine synthase"/>
    <property type="match status" value="1"/>
</dbReference>
<dbReference type="STRING" id="504832.OCA5_c06930"/>
<dbReference type="SMART" id="SM01018">
    <property type="entry name" value="B12-binding_2"/>
    <property type="match status" value="1"/>
</dbReference>
<sequence>MTESSSSTAQKFRALARERILVLDGAMGTMIQRLELDEAAFRGERFKDFHRDVRGNNDLLILTQPQAIEDIHYEYLKAGADIVETNTFSSTSIAQADYDMSDLAYELNREGARLARNAANRAEAEDGKPRFVAGALGPTNRTASISPDVANPGYRAVTFNNLRAAYGEQINGLLDGGADILLVETIFDTLNAKAALYAISEICEERGIDVPVMISGTITDKSGRLLSGQLPEAFWYSVQHAQPLTIGFNCALGAEDLRAHIADLGRIADTLVCAYPNAGLPNEFGQYDETPEFMAKLVGEFARDGLVNVVGGCCGTTPDHIRAIAQAVAPHKRRVVPTIEPRLRLSGLEPFVLTSDIPFVNVGERTNVTGSARFRKLIKEGDYTAALQVARDQVANGAQVIDVNMDEGLLDSKQAMIDFLNLVASEPDIARVPVMVDSSKFEVIEAGLQCIQGKPIVNSISMKEGEEKFLAEAAIARRHGAAVVVMAFDEVGQADTFARKTEICKRAYELLTTKLNFPPQDIIFDPNIFAIATGLEEHNNYGVDFIEATRWIRKNLPHVHISGGVSNLSFSFRGNEPVREAMHSVFLYHAIKAGMDMGIVNAGQMVIYDDIDPELRQVCEDVILNRDPGASERLLQLAEKFRGQGKQAKEQDLSWREWSVEKRLSHALVNGITEYIEVDTEEARQTVDRPLAVIEGPLMAGMNVVGDLFGSGKMFLPQVVKSARVMKQAVAYLMPFMEEEKERNKAAGLSAGARASAGKIVMATVKGDVHDIGKNIVGIVLQCNNFEVVDLGVMVPAAKILETAKAENADMVGLSGLITPSLDEMVFVASEMERQGFDLPLLIGGATTSRVHTAVKIDPRYRRGPVVHVNDASRAVGVASTLLSAEKREEYISEVRADYARIADAHFRAQQNKKRLTLEAARTNRLKVDWKTIKPVKPSFLGLKTFTDYPLAELAECIDWTPFFQAWELAGRFPGILKDPNVGEVAQSLYNDARKMLDTIIKEKWFTANATIGFWPANAEGDDVTLYSDEARTKPLATLHTLRQQLERRAGVPNLALADFIAPKDSGVADYIGAFVVTAGIGEEAITMRFKKANDDYSSIIVKALADRLAEAFAERMHQRVRMEFWGYAPDEALSNDDLILEKYRGIRPAPGYPAQPDHNEKTTLFRLLDAERNAGVTLTESLAMWPGSSVSGVYYSHPDSAYFGVGKIERDQVEDYAERTGMSIAETERSLASVLNYIPASEPQPPAAAEDDDVTSLPPAQHPPGCGCAIHMRMRMKSGGGVQPN</sequence>
<dbReference type="PANTHER" id="PTHR45833:SF1">
    <property type="entry name" value="METHIONINE SYNTHASE"/>
    <property type="match status" value="1"/>
</dbReference>
<evidence type="ECO:0000256" key="22">
    <source>
        <dbReference type="PIRSR" id="PIRSR000381-1"/>
    </source>
</evidence>
<evidence type="ECO:0000256" key="9">
    <source>
        <dbReference type="ARBA" id="ARBA00022605"/>
    </source>
</evidence>
<keyword evidence="9 21" id="KW-0028">Amino-acid biosynthesis</keyword>
<dbReference type="InterPro" id="IPR033706">
    <property type="entry name" value="Met_synthase_B12-bd"/>
</dbReference>
<evidence type="ECO:0000259" key="26">
    <source>
        <dbReference type="PROSITE" id="PS50970"/>
    </source>
</evidence>
<comment type="function">
    <text evidence="18 21">Catalyzes the transfer of a methyl group from methyl-cobalamin to homocysteine, yielding enzyme-bound cob(I)alamin and methionine. Subsequently, remethylates the cofactor using methyltetrahydrofolate.</text>
</comment>
<name>B6JJE8_AFIC5</name>
<keyword evidence="13 21" id="KW-0479">Metal-binding</keyword>
<comment type="pathway">
    <text evidence="4 21">Amino-acid biosynthesis; L-methionine biosynthesis via de novo pathway; L-methionine from L-homocysteine (MetH route): step 1/1.</text>
</comment>
<feature type="binding site" evidence="23">
    <location>
        <position position="695"/>
    </location>
    <ligand>
        <name>methylcob(III)alamin</name>
        <dbReference type="ChEBI" id="CHEBI:28115"/>
    </ligand>
</feature>
<dbReference type="NCBIfam" id="TIGR02082">
    <property type="entry name" value="metH"/>
    <property type="match status" value="1"/>
</dbReference>
<comment type="catalytic activity">
    <reaction evidence="1 21">
        <text>(6S)-5-methyl-5,6,7,8-tetrahydrofolate + L-homocysteine = (6S)-5,6,7,8-tetrahydrofolate + L-methionine</text>
        <dbReference type="Rhea" id="RHEA:11172"/>
        <dbReference type="ChEBI" id="CHEBI:18608"/>
        <dbReference type="ChEBI" id="CHEBI:57453"/>
        <dbReference type="ChEBI" id="CHEBI:57844"/>
        <dbReference type="ChEBI" id="CHEBI:58199"/>
        <dbReference type="EC" id="2.1.1.13"/>
    </reaction>
</comment>
<dbReference type="SUPFAM" id="SSF51717">
    <property type="entry name" value="Dihydropteroate synthetase-like"/>
    <property type="match status" value="1"/>
</dbReference>
<evidence type="ECO:0000256" key="2">
    <source>
        <dbReference type="ARBA" id="ARBA00001947"/>
    </source>
</evidence>
<dbReference type="InterPro" id="IPR003726">
    <property type="entry name" value="HCY_dom"/>
</dbReference>
<dbReference type="Gene3D" id="3.40.50.280">
    <property type="entry name" value="Cobalamin-binding domain"/>
    <property type="match status" value="1"/>
</dbReference>
<dbReference type="GO" id="GO:0032259">
    <property type="term" value="P:methylation"/>
    <property type="evidence" value="ECO:0007669"/>
    <property type="project" value="UniProtKB-KW"/>
</dbReference>
<dbReference type="InterPro" id="IPR036594">
    <property type="entry name" value="Meth_synthase_dom"/>
</dbReference>
<evidence type="ECO:0000256" key="13">
    <source>
        <dbReference type="ARBA" id="ARBA00022723"/>
    </source>
</evidence>
<feature type="binding site" evidence="23">
    <location>
        <position position="815"/>
    </location>
    <ligand>
        <name>methylcob(III)alamin</name>
        <dbReference type="ChEBI" id="CHEBI:28115"/>
    </ligand>
</feature>
<dbReference type="RefSeq" id="WP_012564567.1">
    <property type="nucleotide sequence ID" value="NC_011386.1"/>
</dbReference>
<dbReference type="InterPro" id="IPR050554">
    <property type="entry name" value="Met_Synthase/Corrinoid"/>
</dbReference>
<dbReference type="Proteomes" id="UP000007730">
    <property type="component" value="Chromosome"/>
</dbReference>
<evidence type="ECO:0000256" key="6">
    <source>
        <dbReference type="ARBA" id="ARBA00012032"/>
    </source>
</evidence>
<evidence type="ECO:0000256" key="8">
    <source>
        <dbReference type="ARBA" id="ARBA00022603"/>
    </source>
</evidence>
<evidence type="ECO:0000259" key="30">
    <source>
        <dbReference type="PROSITE" id="PS51337"/>
    </source>
</evidence>